<dbReference type="GO" id="GO:0003677">
    <property type="term" value="F:DNA binding"/>
    <property type="evidence" value="ECO:0007669"/>
    <property type="project" value="InterPro"/>
</dbReference>
<feature type="compositionally biased region" description="Polar residues" evidence="1">
    <location>
        <begin position="431"/>
        <end position="442"/>
    </location>
</feature>
<feature type="compositionally biased region" description="Basic residues" evidence="1">
    <location>
        <begin position="410"/>
        <end position="420"/>
    </location>
</feature>
<dbReference type="SUPFAM" id="SSF53098">
    <property type="entry name" value="Ribonuclease H-like"/>
    <property type="match status" value="1"/>
</dbReference>
<dbReference type="PANTHER" id="PTHR33258:SF1">
    <property type="entry name" value="TRANSPOSASE INSL FOR INSERTION SEQUENCE ELEMENT IS186A-RELATED"/>
    <property type="match status" value="1"/>
</dbReference>
<dbReference type="InterPro" id="IPR002559">
    <property type="entry name" value="Transposase_11"/>
</dbReference>
<dbReference type="OrthoDB" id="574256at2"/>
<organism evidence="3 4">
    <name type="scientific">Methylomagnum ishizawai</name>
    <dbReference type="NCBI Taxonomy" id="1760988"/>
    <lineage>
        <taxon>Bacteria</taxon>
        <taxon>Pseudomonadati</taxon>
        <taxon>Pseudomonadota</taxon>
        <taxon>Gammaproteobacteria</taxon>
        <taxon>Methylococcales</taxon>
        <taxon>Methylococcaceae</taxon>
        <taxon>Methylomagnum</taxon>
    </lineage>
</organism>
<dbReference type="GO" id="GO:0006313">
    <property type="term" value="P:DNA transposition"/>
    <property type="evidence" value="ECO:0007669"/>
    <property type="project" value="InterPro"/>
</dbReference>
<feature type="region of interest" description="Disordered" evidence="1">
    <location>
        <begin position="410"/>
        <end position="442"/>
    </location>
</feature>
<proteinExistence type="predicted"/>
<dbReference type="AlphaFoldDB" id="A0A1Y6D378"/>
<dbReference type="RefSeq" id="WP_085213393.1">
    <property type="nucleotide sequence ID" value="NZ_FXAM01000001.1"/>
</dbReference>
<dbReference type="InterPro" id="IPR012337">
    <property type="entry name" value="RNaseH-like_sf"/>
</dbReference>
<sequence>MLELFRQKMPLSCLLYGLLERCFSAERLDRIFLENAKEQYTREILFSTVCDLMLSVVLKVHPSINAAYQKHPEPLGVTVSALYEKLKGVELPVSQALLRDTSEDLSDILDALGFIPDPWLPGYPVRVLDGNCLAASEKRLAVHREVGGGALPGKSLVVFDPERRLMRDVFPCEDGHAQERRLLGAVARAIRAGELWIADRNFCTEGFLNQLRHHGAYALIRLHRNLPLTEETLFSPVEESQGRRILEKPVTVAGRGYRLVRVELEKPTRDGDLFIDMITDLPADIPATTIADLYRRRWTLETAFQHVERHFNSEIETLAYPKAALFGFALALVAYNISSVMISALDCAHQKPVSKDISGYYIAHEIAATFLALIQLGEGLDWRFVAACAPPEFAAWLRETARNVNLRALRKHSRGPKQPKSKPPYDPKQPHVSTYQLLTGKK</sequence>
<reference evidence="3 4" key="1">
    <citation type="submission" date="2016-12" db="EMBL/GenBank/DDBJ databases">
        <authorList>
            <person name="Song W.-J."/>
            <person name="Kurnit D.M."/>
        </authorList>
    </citation>
    <scope>NUCLEOTIDE SEQUENCE [LARGE SCALE GENOMIC DNA]</scope>
    <source>
        <strain evidence="3 4">175</strain>
    </source>
</reference>
<evidence type="ECO:0000259" key="2">
    <source>
        <dbReference type="Pfam" id="PF01609"/>
    </source>
</evidence>
<dbReference type="Proteomes" id="UP000192923">
    <property type="component" value="Unassembled WGS sequence"/>
</dbReference>
<dbReference type="GO" id="GO:0004803">
    <property type="term" value="F:transposase activity"/>
    <property type="evidence" value="ECO:0007669"/>
    <property type="project" value="InterPro"/>
</dbReference>
<gene>
    <name evidence="3" type="ORF">SAMN02949497_2653</name>
</gene>
<name>A0A1Y6D378_9GAMM</name>
<feature type="domain" description="Transposase IS4-like" evidence="2">
    <location>
        <begin position="155"/>
        <end position="337"/>
    </location>
</feature>
<evidence type="ECO:0000313" key="4">
    <source>
        <dbReference type="Proteomes" id="UP000192923"/>
    </source>
</evidence>
<protein>
    <submittedName>
        <fullName evidence="3">Transposase DDE domain-containing protein</fullName>
    </submittedName>
</protein>
<accession>A0A1Y6D378</accession>
<evidence type="ECO:0000313" key="3">
    <source>
        <dbReference type="EMBL" id="SMF95293.1"/>
    </source>
</evidence>
<evidence type="ECO:0000256" key="1">
    <source>
        <dbReference type="SAM" id="MobiDB-lite"/>
    </source>
</evidence>
<keyword evidence="4" id="KW-1185">Reference proteome</keyword>
<dbReference type="EMBL" id="FXAM01000001">
    <property type="protein sequence ID" value="SMF95293.1"/>
    <property type="molecule type" value="Genomic_DNA"/>
</dbReference>
<dbReference type="Pfam" id="PF01609">
    <property type="entry name" value="DDE_Tnp_1"/>
    <property type="match status" value="1"/>
</dbReference>
<dbReference type="STRING" id="1760988.SAMN02949497_2653"/>
<dbReference type="PANTHER" id="PTHR33258">
    <property type="entry name" value="TRANSPOSASE INSL FOR INSERTION SEQUENCE ELEMENT IS186A-RELATED"/>
    <property type="match status" value="1"/>
</dbReference>